<proteinExistence type="predicted"/>
<dbReference type="Proteomes" id="UP000659630">
    <property type="component" value="Unassembled WGS sequence"/>
</dbReference>
<name>A0A923L2A3_9FIRM</name>
<evidence type="ECO:0000313" key="1">
    <source>
        <dbReference type="EMBL" id="MBC5582550.1"/>
    </source>
</evidence>
<dbReference type="EMBL" id="JACONZ010000005">
    <property type="protein sequence ID" value="MBC5582550.1"/>
    <property type="molecule type" value="Genomic_DNA"/>
</dbReference>
<organism evidence="1 2">
    <name type="scientific">Anaerofilum hominis</name>
    <dbReference type="NCBI Taxonomy" id="2763016"/>
    <lineage>
        <taxon>Bacteria</taxon>
        <taxon>Bacillati</taxon>
        <taxon>Bacillota</taxon>
        <taxon>Clostridia</taxon>
        <taxon>Eubacteriales</taxon>
        <taxon>Oscillospiraceae</taxon>
        <taxon>Anaerofilum</taxon>
    </lineage>
</organism>
<keyword evidence="2" id="KW-1185">Reference proteome</keyword>
<protein>
    <submittedName>
        <fullName evidence="1">Uncharacterized protein</fullName>
    </submittedName>
</protein>
<evidence type="ECO:0000313" key="2">
    <source>
        <dbReference type="Proteomes" id="UP000659630"/>
    </source>
</evidence>
<dbReference type="RefSeq" id="WP_186888899.1">
    <property type="nucleotide sequence ID" value="NZ_JACONZ010000005.1"/>
</dbReference>
<comment type="caution">
    <text evidence="1">The sequence shown here is derived from an EMBL/GenBank/DDBJ whole genome shotgun (WGS) entry which is preliminary data.</text>
</comment>
<reference evidence="1" key="1">
    <citation type="submission" date="2020-08" db="EMBL/GenBank/DDBJ databases">
        <title>Genome public.</title>
        <authorList>
            <person name="Liu C."/>
            <person name="Sun Q."/>
        </authorList>
    </citation>
    <scope>NUCLEOTIDE SEQUENCE</scope>
    <source>
        <strain evidence="1">BX8</strain>
    </source>
</reference>
<gene>
    <name evidence="1" type="ORF">H8S23_13640</name>
</gene>
<sequence length="178" mass="19193">MPIKLNNATFNNGGTAKFNNTSLSAIRYGSTEVWKKQTTLYHYGDTGSSITGGWTPTVTGTNAGSLASASAAGTYLYTKAENNTSAQFRTNRAIDLTPYKKLYFICTGNISPTGWIAVFLDASDAWNASQRYIIESSVSNYTGVWDISGISGSHVVGVCARTGWPGRSEITWFSVTLE</sequence>
<dbReference type="AlphaFoldDB" id="A0A923L2A3"/>
<accession>A0A923L2A3</accession>